<evidence type="ECO:0000313" key="2">
    <source>
        <dbReference type="EMBL" id="MDQ0269752.1"/>
    </source>
</evidence>
<dbReference type="InterPro" id="IPR021865">
    <property type="entry name" value="Peptidase_G2"/>
</dbReference>
<dbReference type="EMBL" id="JAUSUB010000005">
    <property type="protein sequence ID" value="MDQ0269752.1"/>
    <property type="molecule type" value="Genomic_DNA"/>
</dbReference>
<accession>A0ABU0AG38</accession>
<reference evidence="2 3" key="1">
    <citation type="submission" date="2023-07" db="EMBL/GenBank/DDBJ databases">
        <title>Genomic Encyclopedia of Type Strains, Phase IV (KMG-IV): sequencing the most valuable type-strain genomes for metagenomic binning, comparative biology and taxonomic classification.</title>
        <authorList>
            <person name="Goeker M."/>
        </authorList>
    </citation>
    <scope>NUCLEOTIDE SEQUENCE [LARGE SCALE GENOMIC DNA]</scope>
    <source>
        <strain evidence="2 3">DSM 23494</strain>
    </source>
</reference>
<gene>
    <name evidence="2" type="ORF">J2S17_001624</name>
</gene>
<dbReference type="Proteomes" id="UP001238088">
    <property type="component" value="Unassembled WGS sequence"/>
</dbReference>
<evidence type="ECO:0000313" key="3">
    <source>
        <dbReference type="Proteomes" id="UP001238088"/>
    </source>
</evidence>
<organism evidence="2 3">
    <name type="scientific">Cytobacillus purgationiresistens</name>
    <dbReference type="NCBI Taxonomy" id="863449"/>
    <lineage>
        <taxon>Bacteria</taxon>
        <taxon>Bacillati</taxon>
        <taxon>Bacillota</taxon>
        <taxon>Bacilli</taxon>
        <taxon>Bacillales</taxon>
        <taxon>Bacillaceae</taxon>
        <taxon>Cytobacillus</taxon>
    </lineage>
</organism>
<dbReference type="Pfam" id="PF11962">
    <property type="entry name" value="Peptidase_G2"/>
    <property type="match status" value="1"/>
</dbReference>
<name>A0ABU0AG38_9BACI</name>
<comment type="caution">
    <text evidence="2">The sequence shown here is derived from an EMBL/GenBank/DDBJ whole genome shotgun (WGS) entry which is preliminary data.</text>
</comment>
<dbReference type="Gene3D" id="2.40.300.10">
    <property type="entry name" value="Head decoration protein D"/>
    <property type="match status" value="1"/>
</dbReference>
<feature type="domain" description="Peptidase G2 IMC autoproteolytic cleavage" evidence="1">
    <location>
        <begin position="5"/>
        <end position="120"/>
    </location>
</feature>
<dbReference type="RefSeq" id="WP_307473572.1">
    <property type="nucleotide sequence ID" value="NZ_JAUSUB010000005.1"/>
</dbReference>
<keyword evidence="3" id="KW-1185">Reference proteome</keyword>
<proteinExistence type="predicted"/>
<evidence type="ECO:0000259" key="1">
    <source>
        <dbReference type="Pfam" id="PF11962"/>
    </source>
</evidence>
<sequence length="120" mass="13845">MQKCLKGQTIERGYFVTLVGEKVRKAQSEEHYILGVFSSAPSILADAHHLNWHDCYLKDVWRKVLYQVVSPELTDEEGNTTPVTRTEPILNPEWHPSKIYVPRTEREEWISVGLIGKLLV</sequence>
<protein>
    <recommendedName>
        <fullName evidence="1">Peptidase G2 IMC autoproteolytic cleavage domain-containing protein</fullName>
    </recommendedName>
</protein>